<evidence type="ECO:0000313" key="1">
    <source>
        <dbReference type="EnsemblMetazoa" id="AFAF005047-PA"/>
    </source>
</evidence>
<dbReference type="Proteomes" id="UP000075886">
    <property type="component" value="Unassembled WGS sequence"/>
</dbReference>
<dbReference type="EnsemblMetazoa" id="AFAF005047-RA">
    <property type="protein sequence ID" value="AFAF005047-PA"/>
    <property type="gene ID" value="AFAF005047"/>
</dbReference>
<proteinExistence type="predicted"/>
<sequence length="340" mass="38050">MFCISLLTWNSQPSSVGRIGADRLVVTEMAEDHFYTVEYVSEGWQDDTWRLFDGLASFSAESVAPNETVDTETAEIVEEAILNSILWPDETVNDSDIDPTDTLFLSEAPSEDILGPPQEQILLEVVRADEFGEQIDPSTQSDVVIVKTRSGRVSKPTVYLTNDVRRLVQNEALEAAEMAVMEAKTLPQPSTGTLEIQPKRTPNVADEYRCATCGKMYVGKRIQRHLRDNPGHKTRQQIVQEQWATASDVQAGHNWEQFWLNTFREHKLVPDDLLATGEQGRRLTLALSALVRAVRKTYQPTMVPSTAGTDDAMYVDALMADLLAKRIGFYQIQSGAKNQN</sequence>
<protein>
    <submittedName>
        <fullName evidence="1">Uncharacterized protein</fullName>
    </submittedName>
</protein>
<dbReference type="EMBL" id="AXCN02002231">
    <property type="status" value="NOT_ANNOTATED_CDS"/>
    <property type="molecule type" value="Genomic_DNA"/>
</dbReference>
<name>A0A182Q8B2_9DIPT</name>
<dbReference type="AlphaFoldDB" id="A0A182Q8B2"/>
<keyword evidence="2" id="KW-1185">Reference proteome</keyword>
<accession>A0A182Q8B2</accession>
<reference evidence="1" key="2">
    <citation type="submission" date="2020-05" db="UniProtKB">
        <authorList>
            <consortium name="EnsemblMetazoa"/>
        </authorList>
    </citation>
    <scope>IDENTIFICATION</scope>
    <source>
        <strain evidence="1">FAR1</strain>
    </source>
</reference>
<reference evidence="2" key="1">
    <citation type="submission" date="2014-01" db="EMBL/GenBank/DDBJ databases">
        <title>The Genome Sequence of Anopheles farauti FAR1 (V2).</title>
        <authorList>
            <consortium name="The Broad Institute Genomics Platform"/>
            <person name="Neafsey D.E."/>
            <person name="Besansky N."/>
            <person name="Howell P."/>
            <person name="Walton C."/>
            <person name="Young S.K."/>
            <person name="Zeng Q."/>
            <person name="Gargeya S."/>
            <person name="Fitzgerald M."/>
            <person name="Haas B."/>
            <person name="Abouelleil A."/>
            <person name="Allen A.W."/>
            <person name="Alvarado L."/>
            <person name="Arachchi H.M."/>
            <person name="Berlin A.M."/>
            <person name="Chapman S.B."/>
            <person name="Gainer-Dewar J."/>
            <person name="Goldberg J."/>
            <person name="Griggs A."/>
            <person name="Gujja S."/>
            <person name="Hansen M."/>
            <person name="Howarth C."/>
            <person name="Imamovic A."/>
            <person name="Ireland A."/>
            <person name="Larimer J."/>
            <person name="McCowan C."/>
            <person name="Murphy C."/>
            <person name="Pearson M."/>
            <person name="Poon T.W."/>
            <person name="Priest M."/>
            <person name="Roberts A."/>
            <person name="Saif S."/>
            <person name="Shea T."/>
            <person name="Sisk P."/>
            <person name="Sykes S."/>
            <person name="Wortman J."/>
            <person name="Nusbaum C."/>
            <person name="Birren B."/>
        </authorList>
    </citation>
    <scope>NUCLEOTIDE SEQUENCE [LARGE SCALE GENOMIC DNA]</scope>
    <source>
        <strain evidence="2">FAR1</strain>
    </source>
</reference>
<organism evidence="1 2">
    <name type="scientific">Anopheles farauti</name>
    <dbReference type="NCBI Taxonomy" id="69004"/>
    <lineage>
        <taxon>Eukaryota</taxon>
        <taxon>Metazoa</taxon>
        <taxon>Ecdysozoa</taxon>
        <taxon>Arthropoda</taxon>
        <taxon>Hexapoda</taxon>
        <taxon>Insecta</taxon>
        <taxon>Pterygota</taxon>
        <taxon>Neoptera</taxon>
        <taxon>Endopterygota</taxon>
        <taxon>Diptera</taxon>
        <taxon>Nematocera</taxon>
        <taxon>Culicoidea</taxon>
        <taxon>Culicidae</taxon>
        <taxon>Anophelinae</taxon>
        <taxon>Anopheles</taxon>
    </lineage>
</organism>
<evidence type="ECO:0000313" key="2">
    <source>
        <dbReference type="Proteomes" id="UP000075886"/>
    </source>
</evidence>
<dbReference type="VEuPathDB" id="VectorBase:AFAF005047"/>